<dbReference type="InterPro" id="IPR031965">
    <property type="entry name" value="CBM26"/>
</dbReference>
<feature type="compositionally biased region" description="Acidic residues" evidence="5">
    <location>
        <begin position="399"/>
        <end position="414"/>
    </location>
</feature>
<keyword evidence="9" id="KW-1185">Reference proteome</keyword>
<dbReference type="Pfam" id="PF00092">
    <property type="entry name" value="VWA"/>
    <property type="match status" value="1"/>
</dbReference>
<dbReference type="Proteomes" id="UP000216454">
    <property type="component" value="Unassembled WGS sequence"/>
</dbReference>
<proteinExistence type="predicted"/>
<reference evidence="8 9" key="1">
    <citation type="journal article" date="2017" name="BMC Genomics">
        <title>Comparative genomic and phylogenomic analyses of the Bifidobacteriaceae family.</title>
        <authorList>
            <person name="Lugli G.A."/>
            <person name="Milani C."/>
            <person name="Turroni F."/>
            <person name="Duranti S."/>
            <person name="Mancabelli L."/>
            <person name="Mangifesta M."/>
            <person name="Ferrario C."/>
            <person name="Modesto M."/>
            <person name="Mattarelli P."/>
            <person name="Jiri K."/>
            <person name="van Sinderen D."/>
            <person name="Ventura M."/>
        </authorList>
    </citation>
    <scope>NUCLEOTIDE SEQUENCE [LARGE SCALE GENOMIC DNA]</scope>
    <source>
        <strain evidence="8 9">DSM 24744</strain>
    </source>
</reference>
<dbReference type="InterPro" id="IPR053180">
    <property type="entry name" value="Ca-binding_acidic-repeat"/>
</dbReference>
<feature type="domain" description="VWFA" evidence="7">
    <location>
        <begin position="628"/>
        <end position="796"/>
    </location>
</feature>
<evidence type="ECO:0000313" key="9">
    <source>
        <dbReference type="Proteomes" id="UP000216454"/>
    </source>
</evidence>
<dbReference type="Pfam" id="PF18884">
    <property type="entry name" value="TSP3_bac"/>
    <property type="match status" value="2"/>
</dbReference>
<dbReference type="OrthoDB" id="4428070at2"/>
<dbReference type="SUPFAM" id="SSF53300">
    <property type="entry name" value="vWA-like"/>
    <property type="match status" value="1"/>
</dbReference>
<dbReference type="SMART" id="SM00327">
    <property type="entry name" value="VWA"/>
    <property type="match status" value="1"/>
</dbReference>
<evidence type="ECO:0000256" key="1">
    <source>
        <dbReference type="ARBA" id="ARBA00004613"/>
    </source>
</evidence>
<keyword evidence="2" id="KW-0964">Secreted</keyword>
<feature type="region of interest" description="Disordered" evidence="5">
    <location>
        <begin position="45"/>
        <end position="65"/>
    </location>
</feature>
<protein>
    <submittedName>
        <fullName evidence="8">VWA domain-containing protein</fullName>
    </submittedName>
</protein>
<dbReference type="PANTHER" id="PTHR37467">
    <property type="entry name" value="EXPORTED CALCIUM-BINDING GLYCOPROTEIN-RELATED"/>
    <property type="match status" value="1"/>
</dbReference>
<dbReference type="PANTHER" id="PTHR37467:SF1">
    <property type="entry name" value="EXPORTED CALCIUM-BINDING GLYCOPROTEIN"/>
    <property type="match status" value="1"/>
</dbReference>
<dbReference type="EMBL" id="MWWQ01000004">
    <property type="protein sequence ID" value="OZG53525.1"/>
    <property type="molecule type" value="Genomic_DNA"/>
</dbReference>
<evidence type="ECO:0000256" key="5">
    <source>
        <dbReference type="SAM" id="MobiDB-lite"/>
    </source>
</evidence>
<evidence type="ECO:0000313" key="8">
    <source>
        <dbReference type="EMBL" id="OZG53525.1"/>
    </source>
</evidence>
<accession>A0A261F380</accession>
<dbReference type="Gene3D" id="3.40.50.410">
    <property type="entry name" value="von Willebrand factor, type A domain"/>
    <property type="match status" value="1"/>
</dbReference>
<evidence type="ECO:0000256" key="2">
    <source>
        <dbReference type="ARBA" id="ARBA00022525"/>
    </source>
</evidence>
<dbReference type="InterPro" id="IPR036465">
    <property type="entry name" value="vWFA_dom_sf"/>
</dbReference>
<evidence type="ECO:0000259" key="7">
    <source>
        <dbReference type="PROSITE" id="PS50234"/>
    </source>
</evidence>
<dbReference type="RefSeq" id="WP_094690622.1">
    <property type="nucleotide sequence ID" value="NZ_MWWQ01000004.1"/>
</dbReference>
<keyword evidence="6" id="KW-0472">Membrane</keyword>
<comment type="subcellular location">
    <subcellularLocation>
        <location evidence="1">Secreted</location>
    </subcellularLocation>
</comment>
<dbReference type="Gene3D" id="2.60.40.10">
    <property type="entry name" value="Immunoglobulins"/>
    <property type="match status" value="3"/>
</dbReference>
<feature type="transmembrane region" description="Helical" evidence="6">
    <location>
        <begin position="21"/>
        <end position="40"/>
    </location>
</feature>
<dbReference type="GO" id="GO:0005975">
    <property type="term" value="P:carbohydrate metabolic process"/>
    <property type="evidence" value="ECO:0007669"/>
    <property type="project" value="UniProtKB-ARBA"/>
</dbReference>
<dbReference type="Pfam" id="PF16738">
    <property type="entry name" value="CBM26"/>
    <property type="match status" value="3"/>
</dbReference>
<evidence type="ECO:0000256" key="4">
    <source>
        <dbReference type="ARBA" id="ARBA00022837"/>
    </source>
</evidence>
<keyword evidence="4" id="KW-0106">Calcium</keyword>
<organism evidence="8 9">
    <name type="scientific">Pseudoscardovia suis</name>
    <dbReference type="NCBI Taxonomy" id="987063"/>
    <lineage>
        <taxon>Bacteria</taxon>
        <taxon>Bacillati</taxon>
        <taxon>Actinomycetota</taxon>
        <taxon>Actinomycetes</taxon>
        <taxon>Bifidobacteriales</taxon>
        <taxon>Bifidobacteriaceae</taxon>
        <taxon>Pseudoscardovia</taxon>
    </lineage>
</organism>
<feature type="region of interest" description="Disordered" evidence="5">
    <location>
        <begin position="370"/>
        <end position="467"/>
    </location>
</feature>
<keyword evidence="3" id="KW-0732">Signal</keyword>
<name>A0A261F380_9BIFI</name>
<gene>
    <name evidence="8" type="ORF">PSSU_0291</name>
</gene>
<keyword evidence="6" id="KW-0812">Transmembrane</keyword>
<dbReference type="InterPro" id="IPR059100">
    <property type="entry name" value="TSP3_bac"/>
</dbReference>
<evidence type="ECO:0000256" key="3">
    <source>
        <dbReference type="ARBA" id="ARBA00022729"/>
    </source>
</evidence>
<comment type="caution">
    <text evidence="8">The sequence shown here is derived from an EMBL/GenBank/DDBJ whole genome shotgun (WGS) entry which is preliminary data.</text>
</comment>
<sequence>MGPSHRTQAVAASFSSGFSRLVIVLLCEIVVVGLTVSLGISPALAMDSPTGDDQTETSQTCDGDPDIGVVPTNECTSVWFYDSYGWDSPHVYWYFDDNTNGGNWPGTQMVSDSAGWWRLMVPAGSHVLFSDGNGNQIPAKDQAGFEISAESWYAEGHWFTQRPNGITVHFYDSYGWAKHYVYWHSNNSSEGDSWPGSLMHSEGYGWYSYTIFGSATPQVLFSDGGANQIPHRMEPGHLITADAWYRDGVWSGTEPAGVKIAFKVPDGWSGKSRLYWYVDTGSGAQADNPWPGITMEDAVNGWTFWWIGGHDRARVLFSDEAGHQDPGANVPGYDVSGEVCIADTRVWNASDDTDEDGLQNCAELMIGANPEQADSDGDALPDGWENDHGYNPTNRDTDADGVDDPDSDDDDDDLTALQEYNHGTDPQASDTDSDLLTDGVEVNTTHTDPLKPDTDGDGAPDGWEYDHGYAPLQNNAEFDAQVASQESPYGVQLSVDLLHESGNTVSNTVVSLADTDKHPQLSEQTPGFMEAWEIESSNTPQHGATLSMTWDASKWGEESDSFAPRIYRLDDETGWLEKLPDQIVTGHTVSAHTDHFSVYVLLDSKTIDAVWDETIHPIVGNDNKIPPAFAFVVDSSGSMYDSDRDNIRSAAISGFSERIQEVGGGAGIVEFSTDASVRVPYTTDMSLIRAATFHSYGGTNIASGISSGLDMVQNVPEGTPRYLVVLTDGIDVPPLDWDTAYAPLVDRANVLNARIYTIGLGESTDKGLLSKIASLTHGSYFHASNQGELLDAYSDVADDTTDKTTDSNGDGITDYQTKLIKEGRLRPASGMDWTGLDLTCTYKNNIESHEHPEVCAANPSDDWDGDGIKNGDEMRVVMSSTGVAYIEQTSYFFAADSNFDGINDKEAMDKFGNVWERPVGSTKTLNKLMQDASWSYMDEQHEKQWRSSAVSTLYGTKPYDTYFATLVDFFTAYSYGSDFSSNGTSSQDADANGEMAELVTKAVVTFADAGGGMAEVYSDIISALVAPTGYTASERRTLLIEKLNALISKYISEKNAEKVQQFLQRALMSKTYKSPVLNKSLNVASYFQRVASAVDVVNDGAEAFRLIFQVTSGAIAVEDNMDVLDELIKQSGSDSMTSAARTLQQQISSDLNENLLGYSTQIREKVSNHAINAAIALATRIPVVAIVQAVGDVADLTAGLRDTAVASLRVGALRDITQAIHSVQNPYMKENNGYYTTYLSGYRTVIRLTYDLYSARLAGDHALFTFETRKGVIDRAIHGFCAPDVDEANRKLQVDRKYLAPAADEMNRYANYVYDEFSPDRDAEALYVEVV</sequence>
<dbReference type="CDD" id="cd00198">
    <property type="entry name" value="vWFA"/>
    <property type="match status" value="1"/>
</dbReference>
<keyword evidence="6" id="KW-1133">Transmembrane helix</keyword>
<dbReference type="InterPro" id="IPR013783">
    <property type="entry name" value="Ig-like_fold"/>
</dbReference>
<evidence type="ECO:0000256" key="6">
    <source>
        <dbReference type="SAM" id="Phobius"/>
    </source>
</evidence>
<dbReference type="PROSITE" id="PS50234">
    <property type="entry name" value="VWFA"/>
    <property type="match status" value="1"/>
</dbReference>
<dbReference type="InterPro" id="IPR002035">
    <property type="entry name" value="VWF_A"/>
</dbReference>